<dbReference type="EMBL" id="UARK01000001">
    <property type="protein sequence ID" value="SPW24434.1"/>
    <property type="molecule type" value="Genomic_DNA"/>
</dbReference>
<dbReference type="RefSeq" id="WP_005520384.1">
    <property type="nucleotide sequence ID" value="NZ_CAUSHI010000006.1"/>
</dbReference>
<dbReference type="AlphaFoldDB" id="A0A448THK7"/>
<proteinExistence type="predicted"/>
<dbReference type="Proteomes" id="UP000249886">
    <property type="component" value="Unassembled WGS sequence"/>
</dbReference>
<sequence length="125" mass="14520">MKLNGSHENLNVISFETRNDLHEWLLENEKTSDGIWVRIFKTKSKVKSVTFHEVLEEGLCFGWSESSRHSYDDLSYLQKFTPRKGKKTQSERNLKLVKKLEGEKRMRPSGYLALGLENKSGKDDS</sequence>
<protein>
    <submittedName>
        <fullName evidence="1">Uncharacterized protein conserved in bacteria</fullName>
    </submittedName>
</protein>
<organism evidence="1 2">
    <name type="scientific">Corynebacterium matruchotii</name>
    <dbReference type="NCBI Taxonomy" id="43768"/>
    <lineage>
        <taxon>Bacteria</taxon>
        <taxon>Bacillati</taxon>
        <taxon>Actinomycetota</taxon>
        <taxon>Actinomycetes</taxon>
        <taxon>Mycobacteriales</taxon>
        <taxon>Corynebacteriaceae</taxon>
        <taxon>Corynebacterium</taxon>
    </lineage>
</organism>
<evidence type="ECO:0000313" key="2">
    <source>
        <dbReference type="Proteomes" id="UP000249886"/>
    </source>
</evidence>
<reference evidence="1 2" key="1">
    <citation type="submission" date="2018-06" db="EMBL/GenBank/DDBJ databases">
        <authorList>
            <consortium name="Pathogen Informatics"/>
            <person name="Doyle S."/>
        </authorList>
    </citation>
    <scope>NUCLEOTIDE SEQUENCE [LARGE SCALE GENOMIC DNA]</scope>
    <source>
        <strain evidence="1 2">NCTC10254</strain>
    </source>
</reference>
<comment type="caution">
    <text evidence="1">The sequence shown here is derived from an EMBL/GenBank/DDBJ whole genome shotgun (WGS) entry which is preliminary data.</text>
</comment>
<gene>
    <name evidence="1" type="ORF">NCTC10254_00813</name>
</gene>
<evidence type="ECO:0000313" key="1">
    <source>
        <dbReference type="EMBL" id="SPW24434.1"/>
    </source>
</evidence>
<accession>A0A448THK7</accession>
<dbReference type="GeneID" id="84575291"/>
<name>A0A448THK7_9CORY</name>